<reference evidence="3 4" key="1">
    <citation type="submission" date="2025-04" db="UniProtKB">
        <authorList>
            <consortium name="RefSeq"/>
        </authorList>
    </citation>
    <scope>IDENTIFICATION</scope>
    <source>
        <tissue evidence="3 4">Whole body</tissue>
    </source>
</reference>
<evidence type="ECO:0000313" key="3">
    <source>
        <dbReference type="RefSeq" id="XP_025419075.1"/>
    </source>
</evidence>
<dbReference type="RefSeq" id="XP_025422703.1">
    <property type="nucleotide sequence ID" value="XM_025566918.1"/>
</dbReference>
<dbReference type="GO" id="GO:0008270">
    <property type="term" value="F:zinc ion binding"/>
    <property type="evidence" value="ECO:0007669"/>
    <property type="project" value="InterPro"/>
</dbReference>
<dbReference type="GeneID" id="112692789"/>
<dbReference type="RefSeq" id="XP_025419075.1">
    <property type="nucleotide sequence ID" value="XM_025563290.1"/>
</dbReference>
<gene>
    <name evidence="5" type="primary">LOC112692789</name>
    <name evidence="3" type="synonym">LOC112689534</name>
    <name evidence="4" type="synonym">LOC112692289</name>
</gene>
<dbReference type="AlphaFoldDB" id="A0A8B8GL94"/>
<dbReference type="SMART" id="SM00343">
    <property type="entry name" value="ZnF_C2HC"/>
    <property type="match status" value="2"/>
</dbReference>
<dbReference type="OrthoDB" id="6618550at2759"/>
<dbReference type="InterPro" id="IPR001878">
    <property type="entry name" value="Znf_CCHC"/>
</dbReference>
<keyword evidence="2" id="KW-1185">Reference proteome</keyword>
<evidence type="ECO:0000313" key="5">
    <source>
        <dbReference type="RefSeq" id="XP_025423361.1"/>
    </source>
</evidence>
<dbReference type="RefSeq" id="XP_025423361.1">
    <property type="nucleotide sequence ID" value="XM_025567576.1"/>
</dbReference>
<evidence type="ECO:0000259" key="1">
    <source>
        <dbReference type="SMART" id="SM00343"/>
    </source>
</evidence>
<organism evidence="2 5">
    <name type="scientific">Sipha flava</name>
    <name type="common">yellow sugarcane aphid</name>
    <dbReference type="NCBI Taxonomy" id="143950"/>
    <lineage>
        <taxon>Eukaryota</taxon>
        <taxon>Metazoa</taxon>
        <taxon>Ecdysozoa</taxon>
        <taxon>Arthropoda</taxon>
        <taxon>Hexapoda</taxon>
        <taxon>Insecta</taxon>
        <taxon>Pterygota</taxon>
        <taxon>Neoptera</taxon>
        <taxon>Paraneoptera</taxon>
        <taxon>Hemiptera</taxon>
        <taxon>Sternorrhyncha</taxon>
        <taxon>Aphidomorpha</taxon>
        <taxon>Aphidoidea</taxon>
        <taxon>Aphididae</taxon>
        <taxon>Sipha</taxon>
    </lineage>
</organism>
<accession>A0A8B8GL94</accession>
<evidence type="ECO:0000313" key="2">
    <source>
        <dbReference type="Proteomes" id="UP000694846"/>
    </source>
</evidence>
<name>A0A8B8GL94_9HEMI</name>
<dbReference type="Proteomes" id="UP000694846">
    <property type="component" value="Unplaced"/>
</dbReference>
<sequence length="533" mass="59135">MSSSSGGTNRAGQNQFSNKLKNQQVKNTAGPGYQVVGKNGKPIKNSCPVSPNFQQIIDNPPTLDISNSSFNYSSLSTLTAITSGSTANDMDLIVNDRSNEFDTGCTFSSLNDTSIQSTFPTNSDMANTNKHINLLQKSFSPDYIGPITILVESTDANINLGNWHPIKAAKFFSNNFSGITNIKPAGSKKIKISFDTIFNGNCCLNSSILKENNYNAIIPSTLIFSYGIIKLDTTVSETEFFEGVRSSVKIDAFKRISIKKNDQIVQTRIVELKFVAPKIPSIISVFNMIFDVKPSVRSPVQCNRCLRFGHTQKYCRSCPRCSHCGENNHSVDLCPRAQSTDPVCLFCKQPHLATDRSCREWSTQKEIKHIMATENISFKDALIFKKNNCYTNAYSFSDVVKSQPPISEILKPNISLEEENFPRLNNHHHYFNSRKIKQKSRSPINKDKLNLPVEPHFSSPNGCCLTNLPNQSLTGDNKSADLSWIHSLSLKLSESLINSPSLFSPFSSTSLQSLIESSLNSLLNIPDSNFTSD</sequence>
<evidence type="ECO:0000313" key="4">
    <source>
        <dbReference type="RefSeq" id="XP_025422703.1"/>
    </source>
</evidence>
<dbReference type="GO" id="GO:0003676">
    <property type="term" value="F:nucleic acid binding"/>
    <property type="evidence" value="ECO:0007669"/>
    <property type="project" value="InterPro"/>
</dbReference>
<proteinExistence type="predicted"/>
<feature type="domain" description="CCHC-type" evidence="1">
    <location>
        <begin position="301"/>
        <end position="317"/>
    </location>
</feature>
<feature type="domain" description="CCHC-type" evidence="1">
    <location>
        <begin position="320"/>
        <end position="336"/>
    </location>
</feature>
<protein>
    <submittedName>
        <fullName evidence="3">Uncharacterized protein LOC112689534</fullName>
    </submittedName>
    <submittedName>
        <fullName evidence="4">Uncharacterized protein LOC112692289</fullName>
    </submittedName>
    <submittedName>
        <fullName evidence="5">Uncharacterized protein LOC112692789</fullName>
    </submittedName>
</protein>